<evidence type="ECO:0000256" key="1">
    <source>
        <dbReference type="ARBA" id="ARBA00022670"/>
    </source>
</evidence>
<evidence type="ECO:0000259" key="6">
    <source>
        <dbReference type="SMART" id="SM00235"/>
    </source>
</evidence>
<dbReference type="GO" id="GO:0098003">
    <property type="term" value="P:viral tail assembly"/>
    <property type="evidence" value="ECO:0007669"/>
    <property type="project" value="UniProtKB-KW"/>
</dbReference>
<dbReference type="PRINTS" id="PR00138">
    <property type="entry name" value="MATRIXIN"/>
</dbReference>
<feature type="transmembrane region" description="Helical" evidence="5">
    <location>
        <begin position="572"/>
        <end position="590"/>
    </location>
</feature>
<keyword evidence="3" id="KW-0378">Hydrolase</keyword>
<evidence type="ECO:0000256" key="2">
    <source>
        <dbReference type="ARBA" id="ARBA00022723"/>
    </source>
</evidence>
<dbReference type="GO" id="GO:0004222">
    <property type="term" value="F:metalloendopeptidase activity"/>
    <property type="evidence" value="ECO:0007669"/>
    <property type="project" value="InterPro"/>
</dbReference>
<dbReference type="GeneID" id="80020012"/>
<dbReference type="InterPro" id="IPR024079">
    <property type="entry name" value="MetalloPept_cat_dom_sf"/>
</dbReference>
<feature type="transmembrane region" description="Helical" evidence="5">
    <location>
        <begin position="692"/>
        <end position="713"/>
    </location>
</feature>
<dbReference type="InterPro" id="IPR021190">
    <property type="entry name" value="Pept_M10A"/>
</dbReference>
<accession>A0A977PRZ5</accession>
<evidence type="ECO:0000313" key="7">
    <source>
        <dbReference type="EMBL" id="UXE04754.1"/>
    </source>
</evidence>
<keyword evidence="1" id="KW-0645">Protease</keyword>
<dbReference type="KEGG" id="vg:80020012"/>
<protein>
    <submittedName>
        <fullName evidence="7">Tape measure protein</fullName>
    </submittedName>
</protein>
<gene>
    <name evidence="7" type="primary">17</name>
    <name evidence="7" type="ORF">SEA_SHAMBRE1_17</name>
</gene>
<dbReference type="NCBIfam" id="TIGR02675">
    <property type="entry name" value="tape_meas_nterm"/>
    <property type="match status" value="1"/>
</dbReference>
<reference evidence="7" key="1">
    <citation type="submission" date="2022-08" db="EMBL/GenBank/DDBJ databases">
        <authorList>
            <person name="Dojs M.A."/>
            <person name="Fleischacker C.L."/>
            <person name="Jackson S.M."/>
            <person name="Feiring S.B."/>
            <person name="Webb R.J."/>
            <person name="Schaefbauer A.B."/>
            <person name="Vigness C.A."/>
            <person name="Boyle B.L."/>
            <person name="Frank J.R."/>
            <person name="Fleischacker T.C."/>
            <person name="Ackerman S.B."/>
            <person name="Balish M.F."/>
            <person name="Garlena R.A."/>
            <person name="Russell D.A."/>
            <person name="Jacobs-Sera D."/>
            <person name="Hatfull G.F."/>
        </authorList>
    </citation>
    <scope>NUCLEOTIDE SEQUENCE</scope>
</reference>
<feature type="domain" description="Peptidase metallopeptidase" evidence="6">
    <location>
        <begin position="898"/>
        <end position="1040"/>
    </location>
</feature>
<keyword evidence="2" id="KW-0479">Metal-binding</keyword>
<sequence>MSVTLATAYVELIPTTRGIEGSVQRQFAPAVNVAERAGRESGDAFSNQAESRIRGAAGRIGSALRTTLTIAGGVMAAAGGIGLKTAADMEQSEIAFTTMLGTAKQAKAFLGDLNKFAAKTPFDLPGLQKSASSLISAGIEANKVIPIMTSLGNATSGMGTGSEGIARATVALQQMNAAGKIGAEDLNQLRDAGIPVFDLLTAATGKTKEEIAEMADKGKLGREELEQLMTALETGKGLERFNGLMEKQSASLGGMAATFKDTFSVGLAEAVKPAIPLLKDGLGGATTLLSDVVLPRVKTGLSEVVGGITAFGAAWEYNDGEITSSGFPGFMEHAGYIAHQAFDKGKQAVSAFTAAWEYNDGEVTSSGFNGWMERAGYFSRQLSDAVGTLDFSSVQGFLSSVNDVGGTTAPLLADIGGSLSALWPAVQEFAEQAPTLATGGLKLLTGALGFLADHVDTIIDWMPLIVAGFVAWRVAQIALNAAAAITPGIQLAVNISRIAAARAEMGLASAHRASAAAIATSTTATVVNGQAAATTTRQTIAQRAAQLGASIAARAAAVGQWLLNAALSANPIGIVVLAIAGLVAGLVWFFTQTEIGQQIVAAAWAGIQQVVGVVVDWFMTNVLPTVLDVIHNIGAVFQWLWNNVISPVFQFIGAAAVAVGMVLGKIFEIVVAVIRNVLGPAFAWIWNSVIKPVFGFIGALISAWWNGVVMPVFNGVVGFLRNTLGPAFTWLWKTIIKPAFDGIGAAGKWVWDNVLKPVFDKITQVVQKDAPKAFDTGVKAIKTAWTALQDAAKAPVKFVIDTVINKGLIAGINSIAGSVGVKPLPDVAMPAGWRHGGYTGDGPAHQVAGPVHKGEWVFTKEQTAAIGKENLRAAASAAVRGGAPAAGAALGAPQPGSLPFIWGPPQEAIARTGRLKIVPIGGFPMSTAQTAARAWNGRSGVKLSTGAFSGGFASNAVSMSYANLPGYAIGYYTGSSNGGAIQIEPGNALERETAIHEVGHALGLHHNTGNTSIMHPMLRGGGAVWPTPYDTANLQTLYGAPGAGVRPSADPGDTPDNPLMGLINGLVDKFKAAFPGGGTFADLAIGAGKTLFTAATDFISDKLGGIISGIKDIWNGLTGQKQVAGGALTGNPMLYDNGGYLQPGLSLVNNETGRPEPVMTSRQWRALETYANTGQGERGPVIGEQHIHTTEPAEVVGEYIARRIERKAIR</sequence>
<dbReference type="RefSeq" id="YP_010755360.1">
    <property type="nucleotide sequence ID" value="NC_073469.1"/>
</dbReference>
<dbReference type="Proteomes" id="UP001063033">
    <property type="component" value="Segment"/>
</dbReference>
<dbReference type="InterPro" id="IPR006026">
    <property type="entry name" value="Peptidase_Metallo"/>
</dbReference>
<dbReference type="Gene3D" id="3.40.390.10">
    <property type="entry name" value="Collagenase (Catalytic Domain)"/>
    <property type="match status" value="1"/>
</dbReference>
<dbReference type="PANTHER" id="PTHR38812">
    <property type="entry name" value="MU-LIKE PROPHAGE FLUMU PROTEIN GP42"/>
    <property type="match status" value="1"/>
</dbReference>
<feature type="transmembrane region" description="Helical" evidence="5">
    <location>
        <begin position="639"/>
        <end position="659"/>
    </location>
</feature>
<keyword evidence="4" id="KW-0862">Zinc</keyword>
<keyword evidence="5" id="KW-1133">Transmembrane helix</keyword>
<dbReference type="GO" id="GO:0008270">
    <property type="term" value="F:zinc ion binding"/>
    <property type="evidence" value="ECO:0007669"/>
    <property type="project" value="InterPro"/>
</dbReference>
<dbReference type="SMART" id="SM00235">
    <property type="entry name" value="ZnMc"/>
    <property type="match status" value="1"/>
</dbReference>
<keyword evidence="5" id="KW-0812">Transmembrane</keyword>
<evidence type="ECO:0000256" key="5">
    <source>
        <dbReference type="SAM" id="Phobius"/>
    </source>
</evidence>
<dbReference type="Pfam" id="PF00413">
    <property type="entry name" value="Peptidase_M10"/>
    <property type="match status" value="1"/>
</dbReference>
<proteinExistence type="predicted"/>
<name>A0A977PRZ5_9CAUD</name>
<keyword evidence="5" id="KW-0472">Membrane</keyword>
<dbReference type="InterPro" id="IPR053058">
    <property type="entry name" value="Mulikevirus_tape_measure"/>
</dbReference>
<dbReference type="Pfam" id="PF20155">
    <property type="entry name" value="TMP_3"/>
    <property type="match status" value="1"/>
</dbReference>
<evidence type="ECO:0000256" key="4">
    <source>
        <dbReference type="ARBA" id="ARBA00022833"/>
    </source>
</evidence>
<evidence type="ECO:0000256" key="3">
    <source>
        <dbReference type="ARBA" id="ARBA00022801"/>
    </source>
</evidence>
<dbReference type="EMBL" id="OP297545">
    <property type="protein sequence ID" value="UXE04754.1"/>
    <property type="molecule type" value="Genomic_DNA"/>
</dbReference>
<organism evidence="7 8">
    <name type="scientific">Arthrobacter phage Shambre1</name>
    <dbReference type="NCBI Taxonomy" id="2927284"/>
    <lineage>
        <taxon>Viruses</taxon>
        <taxon>Duplodnaviria</taxon>
        <taxon>Heunggongvirae</taxon>
        <taxon>Uroviricota</taxon>
        <taxon>Caudoviricetes</taxon>
        <taxon>Bismarckvirus</taxon>
        <taxon>Bismarckvirus shambre1</taxon>
    </lineage>
</organism>
<dbReference type="SUPFAM" id="SSF55486">
    <property type="entry name" value="Metalloproteases ('zincins'), catalytic domain"/>
    <property type="match status" value="1"/>
</dbReference>
<dbReference type="PANTHER" id="PTHR38812:SF2">
    <property type="entry name" value="MU-LIKE PROPHAGE FLUMU PROTEIN GP42"/>
    <property type="match status" value="1"/>
</dbReference>
<dbReference type="InterPro" id="IPR013491">
    <property type="entry name" value="Tape_meas_N"/>
</dbReference>
<evidence type="ECO:0000313" key="8">
    <source>
        <dbReference type="Proteomes" id="UP001063033"/>
    </source>
</evidence>
<dbReference type="GO" id="GO:0031012">
    <property type="term" value="C:extracellular matrix"/>
    <property type="evidence" value="ECO:0007669"/>
    <property type="project" value="InterPro"/>
</dbReference>
<dbReference type="InterPro" id="IPR001818">
    <property type="entry name" value="Pept_M10_metallopeptidase"/>
</dbReference>
<dbReference type="GO" id="GO:0006508">
    <property type="term" value="P:proteolysis"/>
    <property type="evidence" value="ECO:0007669"/>
    <property type="project" value="UniProtKB-KW"/>
</dbReference>
<keyword evidence="8" id="KW-1185">Reference proteome</keyword>